<dbReference type="Proteomes" id="UP000297053">
    <property type="component" value="Chromosome"/>
</dbReference>
<dbReference type="RefSeq" id="WP_126967203.1">
    <property type="nucleotide sequence ID" value="NZ_CP039375.1"/>
</dbReference>
<dbReference type="InterPro" id="IPR046783">
    <property type="entry name" value="HTH_63"/>
</dbReference>
<dbReference type="AlphaFoldDB" id="A0A4D6KBF5"/>
<organism evidence="1 2">
    <name type="scientific">Halomicrobium mukohataei</name>
    <dbReference type="NCBI Taxonomy" id="57705"/>
    <lineage>
        <taxon>Archaea</taxon>
        <taxon>Methanobacteriati</taxon>
        <taxon>Methanobacteriota</taxon>
        <taxon>Stenosarchaea group</taxon>
        <taxon>Halobacteria</taxon>
        <taxon>Halobacteriales</taxon>
        <taxon>Haloarculaceae</taxon>
        <taxon>Halomicrobium</taxon>
    </lineage>
</organism>
<sequence>MSQVSTAAGSVQICMRRFAPDAAQQRQRDVLERVEKLAEEGLVEEVTHEWWSTRVCTPGTDDSEGSSCPMIVEELLDAADGTSISLQPAFRRATGHETADSDVLYLPVICLVVREDGEVAGIYPACDGQTHHRVEDALDRIESGEGVSNL</sequence>
<name>A0A4D6KBF5_9EURY</name>
<dbReference type="Pfam" id="PF20575">
    <property type="entry name" value="HTH_63"/>
    <property type="match status" value="1"/>
</dbReference>
<reference evidence="1 2" key="2">
    <citation type="submission" date="2019-04" db="EMBL/GenBank/DDBJ databases">
        <authorList>
            <person name="Yang S."/>
            <person name="Wei W."/>
        </authorList>
    </citation>
    <scope>NUCLEOTIDE SEQUENCE [LARGE SCALE GENOMIC DNA]</scope>
    <source>
        <strain evidence="2">ZP60</strain>
    </source>
</reference>
<gene>
    <name evidence="1" type="ORF">E5139_09420</name>
</gene>
<protein>
    <submittedName>
        <fullName evidence="1">Uncharacterized protein</fullName>
    </submittedName>
</protein>
<evidence type="ECO:0000313" key="1">
    <source>
        <dbReference type="EMBL" id="QCD65838.1"/>
    </source>
</evidence>
<evidence type="ECO:0000313" key="2">
    <source>
        <dbReference type="Proteomes" id="UP000297053"/>
    </source>
</evidence>
<dbReference type="GeneID" id="42179154"/>
<proteinExistence type="predicted"/>
<reference evidence="1 2" key="1">
    <citation type="submission" date="2019-04" db="EMBL/GenBank/DDBJ databases">
        <title>Complete genome sequence of Arthrobacter sp. ZXY-2 associated with effective atrazine degradation and salt adaptation.</title>
        <authorList>
            <person name="Zhao X."/>
        </authorList>
    </citation>
    <scope>NUCLEOTIDE SEQUENCE [LARGE SCALE GENOMIC DNA]</scope>
    <source>
        <strain evidence="2">ZP60</strain>
    </source>
</reference>
<accession>A0A4D6KBF5</accession>
<dbReference type="KEGG" id="halz:E5139_09420"/>
<dbReference type="EMBL" id="CP039375">
    <property type="protein sequence ID" value="QCD65838.1"/>
    <property type="molecule type" value="Genomic_DNA"/>
</dbReference>